<evidence type="ECO:0000256" key="1">
    <source>
        <dbReference type="ARBA" id="ARBA00007137"/>
    </source>
</evidence>
<evidence type="ECO:0000256" key="2">
    <source>
        <dbReference type="ARBA" id="ARBA00022603"/>
    </source>
</evidence>
<accession>A0A0S8G520</accession>
<reference evidence="4 5" key="1">
    <citation type="journal article" date="2015" name="Microbiome">
        <title>Genomic resolution of linkages in carbon, nitrogen, and sulfur cycling among widespread estuary sediment bacteria.</title>
        <authorList>
            <person name="Baker B.J."/>
            <person name="Lazar C.S."/>
            <person name="Teske A.P."/>
            <person name="Dick G.J."/>
        </authorList>
    </citation>
    <scope>NUCLEOTIDE SEQUENCE [LARGE SCALE GENOMIC DNA]</scope>
    <source>
        <strain evidence="4">SM23_60</strain>
    </source>
</reference>
<evidence type="ECO:0000313" key="4">
    <source>
        <dbReference type="EMBL" id="KPK68069.1"/>
    </source>
</evidence>
<protein>
    <recommendedName>
        <fullName evidence="6">Trimethylamine methyltransferase</fullName>
    </recommendedName>
</protein>
<organism evidence="4 5">
    <name type="scientific">candidate division WOR_3 bacterium SM23_60</name>
    <dbReference type="NCBI Taxonomy" id="1703780"/>
    <lineage>
        <taxon>Bacteria</taxon>
        <taxon>Bacteria division WOR-3</taxon>
    </lineage>
</organism>
<comment type="similarity">
    <text evidence="1">Belongs to the trimethylamine methyltransferase family.</text>
</comment>
<dbReference type="InterPro" id="IPR010426">
    <property type="entry name" value="MTTB_MeTrfase"/>
</dbReference>
<dbReference type="GO" id="GO:0015948">
    <property type="term" value="P:methanogenesis"/>
    <property type="evidence" value="ECO:0007669"/>
    <property type="project" value="InterPro"/>
</dbReference>
<dbReference type="GO" id="GO:0008168">
    <property type="term" value="F:methyltransferase activity"/>
    <property type="evidence" value="ECO:0007669"/>
    <property type="project" value="UniProtKB-KW"/>
</dbReference>
<comment type="caution">
    <text evidence="4">The sequence shown here is derived from an EMBL/GenBank/DDBJ whole genome shotgun (WGS) entry which is preliminary data.</text>
</comment>
<evidence type="ECO:0000256" key="3">
    <source>
        <dbReference type="ARBA" id="ARBA00022679"/>
    </source>
</evidence>
<dbReference type="Gene3D" id="3.20.20.480">
    <property type="entry name" value="Trimethylamine methyltransferase-like"/>
    <property type="match status" value="1"/>
</dbReference>
<dbReference type="AlphaFoldDB" id="A0A0S8G520"/>
<evidence type="ECO:0000313" key="5">
    <source>
        <dbReference type="Proteomes" id="UP000051096"/>
    </source>
</evidence>
<dbReference type="Proteomes" id="UP000051096">
    <property type="component" value="Unassembled WGS sequence"/>
</dbReference>
<evidence type="ECO:0008006" key="6">
    <source>
        <dbReference type="Google" id="ProtNLM"/>
    </source>
</evidence>
<name>A0A0S8G520_UNCW3</name>
<dbReference type="PATRIC" id="fig|1703780.3.peg.2081"/>
<proteinExistence type="inferred from homology"/>
<sequence length="495" mass="54619">MTDTHEAGIVRPVLRFLSDELTKKIVNEAREILCRLGVEIHNPGILSMLGNHGADVTSNKNHVKLTEEIIDKALSSVPHSFELFDVLGNRTHEFKDYNVYFTPGSAALNILDGESQQIRTPTTNDYVQYTKVVSQLENIASQSTAFIPADVNEKISDSYRLFLSLLFCEKPVVTGTFTIEAFDIMKNLQLAVRGSEKELAQKPLTIFSCCPTSPLKWSDVTSQNVVDCARSSIPVEFISMPLSGFMAPVTLVGTLVQHTAETVSGIVISQLVRPGAPVLYGGSPAAFDVRYETTPMGDIVTQMIDCASNEIGKYLRIPTQAYISLSDAKHLDAQAGLESSMGATLAALAGINNISGPGMLDFESCQSLEKLVLDNEICGMVFRLVQGIEAKEDFPALPRFEELLREKHLLVSQHTRKYLKEELHFPGPVIDRVQRARWHAEGGSTLLQRAHREVEKLLAAYTPSRLPGTIKKELIQLMQAEAQRLGVEKLPTIVL</sequence>
<dbReference type="InterPro" id="IPR038601">
    <property type="entry name" value="MttB-like_sf"/>
</dbReference>
<dbReference type="GO" id="GO:0032259">
    <property type="term" value="P:methylation"/>
    <property type="evidence" value="ECO:0007669"/>
    <property type="project" value="UniProtKB-KW"/>
</dbReference>
<dbReference type="EMBL" id="LJUO01000186">
    <property type="protein sequence ID" value="KPK68069.1"/>
    <property type="molecule type" value="Genomic_DNA"/>
</dbReference>
<keyword evidence="3" id="KW-0808">Transferase</keyword>
<keyword evidence="2" id="KW-0489">Methyltransferase</keyword>
<gene>
    <name evidence="4" type="ORF">AMJ87_12455</name>
</gene>
<dbReference type="Pfam" id="PF06253">
    <property type="entry name" value="MTTB"/>
    <property type="match status" value="1"/>
</dbReference>